<evidence type="ECO:0000256" key="2">
    <source>
        <dbReference type="ARBA" id="ARBA00023125"/>
    </source>
</evidence>
<keyword evidence="1" id="KW-0805">Transcription regulation</keyword>
<dbReference type="PROSITE" id="PS00041">
    <property type="entry name" value="HTH_ARAC_FAMILY_1"/>
    <property type="match status" value="1"/>
</dbReference>
<feature type="region of interest" description="Disordered" evidence="4">
    <location>
        <begin position="270"/>
        <end position="297"/>
    </location>
</feature>
<dbReference type="Proteomes" id="UP000659344">
    <property type="component" value="Unassembled WGS sequence"/>
</dbReference>
<evidence type="ECO:0000313" key="7">
    <source>
        <dbReference type="Proteomes" id="UP000659344"/>
    </source>
</evidence>
<evidence type="ECO:0000256" key="1">
    <source>
        <dbReference type="ARBA" id="ARBA00023015"/>
    </source>
</evidence>
<gene>
    <name evidence="6" type="ORF">GCM10008013_30520</name>
</gene>
<proteinExistence type="predicted"/>
<dbReference type="InterPro" id="IPR020449">
    <property type="entry name" value="Tscrpt_reg_AraC-type_HTH"/>
</dbReference>
<dbReference type="CDD" id="cd02208">
    <property type="entry name" value="cupin_RmlC-like"/>
    <property type="match status" value="1"/>
</dbReference>
<dbReference type="PANTHER" id="PTHR43280:SF28">
    <property type="entry name" value="HTH-TYPE TRANSCRIPTIONAL ACTIVATOR RHAS"/>
    <property type="match status" value="1"/>
</dbReference>
<name>A0ABQ1YLF5_9BACL</name>
<dbReference type="RefSeq" id="WP_188540223.1">
    <property type="nucleotide sequence ID" value="NZ_BMFT01000001.1"/>
</dbReference>
<accession>A0ABQ1YLF5</accession>
<organism evidence="6 7">
    <name type="scientific">Paenibacillus segetis</name>
    <dbReference type="NCBI Taxonomy" id="1325360"/>
    <lineage>
        <taxon>Bacteria</taxon>
        <taxon>Bacillati</taxon>
        <taxon>Bacillota</taxon>
        <taxon>Bacilli</taxon>
        <taxon>Bacillales</taxon>
        <taxon>Paenibacillaceae</taxon>
        <taxon>Paenibacillus</taxon>
    </lineage>
</organism>
<comment type="caution">
    <text evidence="6">The sequence shown here is derived from an EMBL/GenBank/DDBJ whole genome shotgun (WGS) entry which is preliminary data.</text>
</comment>
<dbReference type="SUPFAM" id="SSF46689">
    <property type="entry name" value="Homeodomain-like"/>
    <property type="match status" value="2"/>
</dbReference>
<dbReference type="PROSITE" id="PS01124">
    <property type="entry name" value="HTH_ARAC_FAMILY_2"/>
    <property type="match status" value="1"/>
</dbReference>
<dbReference type="InterPro" id="IPR037923">
    <property type="entry name" value="HTH-like"/>
</dbReference>
<dbReference type="Pfam" id="PF02311">
    <property type="entry name" value="AraC_binding"/>
    <property type="match status" value="1"/>
</dbReference>
<dbReference type="PRINTS" id="PR00032">
    <property type="entry name" value="HTHARAC"/>
</dbReference>
<dbReference type="Pfam" id="PF12833">
    <property type="entry name" value="HTH_18"/>
    <property type="match status" value="1"/>
</dbReference>
<dbReference type="Gene3D" id="2.60.120.10">
    <property type="entry name" value="Jelly Rolls"/>
    <property type="match status" value="1"/>
</dbReference>
<dbReference type="PANTHER" id="PTHR43280">
    <property type="entry name" value="ARAC-FAMILY TRANSCRIPTIONAL REGULATOR"/>
    <property type="match status" value="1"/>
</dbReference>
<sequence length="297" mass="33947">MPKIEIPHSKSDRFRFKKTPELLFAGQVVDEYSFYAAPQIHDFCEMIYIVEGSGEFNISGKNYVLNQGDMAIYNPGVQHEERSSSEGPFKVFYCGVANLHIEGVPIGMLLPPSVDPVISCEKYAFKVESYLSEILQECDSQVLGYETLSNNLLMSLITLIYRIVDVKHQFQSLQGKNEITIRTKEFIDKNYTQNITLKDIADTLYVSQHYLSHLFKRDLGDSPFNYLIRRRIEESKRLLAESNSPVHEVAARVGYSNDKYFSMLFKKVTGQTPSGFRDGEKRKGKSDDVAPDDHKLN</sequence>
<dbReference type="SUPFAM" id="SSF51215">
    <property type="entry name" value="Regulatory protein AraC"/>
    <property type="match status" value="1"/>
</dbReference>
<evidence type="ECO:0000259" key="5">
    <source>
        <dbReference type="PROSITE" id="PS01124"/>
    </source>
</evidence>
<dbReference type="InterPro" id="IPR014710">
    <property type="entry name" value="RmlC-like_jellyroll"/>
</dbReference>
<evidence type="ECO:0000256" key="3">
    <source>
        <dbReference type="ARBA" id="ARBA00023163"/>
    </source>
</evidence>
<feature type="compositionally biased region" description="Basic and acidic residues" evidence="4">
    <location>
        <begin position="277"/>
        <end position="297"/>
    </location>
</feature>
<reference evidence="7" key="1">
    <citation type="journal article" date="2019" name="Int. J. Syst. Evol. Microbiol.">
        <title>The Global Catalogue of Microorganisms (GCM) 10K type strain sequencing project: providing services to taxonomists for standard genome sequencing and annotation.</title>
        <authorList>
            <consortium name="The Broad Institute Genomics Platform"/>
            <consortium name="The Broad Institute Genome Sequencing Center for Infectious Disease"/>
            <person name="Wu L."/>
            <person name="Ma J."/>
        </authorList>
    </citation>
    <scope>NUCLEOTIDE SEQUENCE [LARGE SCALE GENOMIC DNA]</scope>
    <source>
        <strain evidence="7">CGMCC 1.12769</strain>
    </source>
</reference>
<dbReference type="InterPro" id="IPR018062">
    <property type="entry name" value="HTH_AraC-typ_CS"/>
</dbReference>
<keyword evidence="3" id="KW-0804">Transcription</keyword>
<keyword evidence="7" id="KW-1185">Reference proteome</keyword>
<dbReference type="Gene3D" id="1.10.10.60">
    <property type="entry name" value="Homeodomain-like"/>
    <property type="match status" value="2"/>
</dbReference>
<dbReference type="InterPro" id="IPR003313">
    <property type="entry name" value="AraC-bd"/>
</dbReference>
<dbReference type="SMART" id="SM00342">
    <property type="entry name" value="HTH_ARAC"/>
    <property type="match status" value="1"/>
</dbReference>
<evidence type="ECO:0000256" key="4">
    <source>
        <dbReference type="SAM" id="MobiDB-lite"/>
    </source>
</evidence>
<evidence type="ECO:0000313" key="6">
    <source>
        <dbReference type="EMBL" id="GGH28484.1"/>
    </source>
</evidence>
<feature type="domain" description="HTH araC/xylS-type" evidence="5">
    <location>
        <begin position="181"/>
        <end position="279"/>
    </location>
</feature>
<dbReference type="EMBL" id="BMFT01000001">
    <property type="protein sequence ID" value="GGH28484.1"/>
    <property type="molecule type" value="Genomic_DNA"/>
</dbReference>
<keyword evidence="2" id="KW-0238">DNA-binding</keyword>
<dbReference type="InterPro" id="IPR009057">
    <property type="entry name" value="Homeodomain-like_sf"/>
</dbReference>
<dbReference type="InterPro" id="IPR018060">
    <property type="entry name" value="HTH_AraC"/>
</dbReference>
<protein>
    <recommendedName>
        <fullName evidence="5">HTH araC/xylS-type domain-containing protein</fullName>
    </recommendedName>
</protein>